<dbReference type="GO" id="GO:0006508">
    <property type="term" value="P:proteolysis"/>
    <property type="evidence" value="ECO:0007669"/>
    <property type="project" value="UniProtKB-KW"/>
</dbReference>
<organism evidence="9 10">
    <name type="scientific">Collimonas pratensis</name>
    <dbReference type="NCBI Taxonomy" id="279113"/>
    <lineage>
        <taxon>Bacteria</taxon>
        <taxon>Pseudomonadati</taxon>
        <taxon>Pseudomonadota</taxon>
        <taxon>Betaproteobacteria</taxon>
        <taxon>Burkholderiales</taxon>
        <taxon>Oxalobacteraceae</taxon>
        <taxon>Collimonas</taxon>
    </lineage>
</organism>
<dbReference type="EMBL" id="CP013234">
    <property type="protein sequence ID" value="AMP02594.1"/>
    <property type="molecule type" value="Genomic_DNA"/>
</dbReference>
<accession>A0A127PXW6</accession>
<dbReference type="InterPro" id="IPR029058">
    <property type="entry name" value="AB_hydrolase_fold"/>
</dbReference>
<evidence type="ECO:0000259" key="7">
    <source>
        <dbReference type="Pfam" id="PF00326"/>
    </source>
</evidence>
<sequence length="729" mass="79065">MSLPTLIKRPFTLPLLLAVAVLAAPVAAHAVTAAPVQDVSDVLHGVTVKDPYRYFENVKDPKVQSWLKEQGDSARKELDRIGLRSLLEQRIAEISAATGDDIRGITRMAGDHIYYLKRGRGEKQFKLMTRDGLQGAERVLVDPELEAKRTGVPHAINYFVPAWDGKHVAYGVSAGGSEDASLYILDVETGKTVGEPIPRVHEALIGWLPDSKSLTYNQLKPLKAGDAESETYLDSKVMWLKVGDTAAQAKPVFGPTVTTDLGLARLDVGAIIFNPGSRWMIARTTDTTLPEGYLFVADVADLNKPTVAWKKISSFDDKITDVDLKGNDLYLLTHAGAPRNRVLKLDLRHPELKLAREVAAAPADAVLEKFSLTRDALIAEIREGTSIVLRRYTAGDTKGQSIPAPFKGAASLQNDPAHAYSDVLYTLNGWTELPRTLLLKGKVSSDPGLRVNPPMPSLPEVEVVDVKVPSYDGAMVPMTLLYKKGLKRDGSNPTLLDGYAAYGFSQTAYFSPASMAWIERGGVLAYANVRGSGVYGDDWYRAGFKATKPNTWKDGVACAKYLIAEGYATPKTLGVMGTSAGGIFVGRTVTTAPELFAAAIFNVGIMDTVRAEDSANGITNISEFGSAKNPQEFPALLEMSTYHNIKDNTAYPAVMLVHGMNDPRVDVWHSAKTAARLQAATSSGKPILLRLDMQAGHGIGSTATQRYALSADIYSFLLWQMGKVKQADN</sequence>
<dbReference type="SUPFAM" id="SSF50993">
    <property type="entry name" value="Peptidase/esterase 'gauge' domain"/>
    <property type="match status" value="1"/>
</dbReference>
<keyword evidence="4" id="KW-0378">Hydrolase</keyword>
<dbReference type="PATRIC" id="fig|279113.9.peg.196"/>
<dbReference type="InterPro" id="IPR002470">
    <property type="entry name" value="Peptidase_S9A"/>
</dbReference>
<dbReference type="AlphaFoldDB" id="A0A127PXW6"/>
<protein>
    <recommendedName>
        <fullName evidence="2">prolyl oligopeptidase</fullName>
        <ecNumber evidence="2">3.4.21.26</ecNumber>
    </recommendedName>
</protein>
<dbReference type="GO" id="GO:0005829">
    <property type="term" value="C:cytosol"/>
    <property type="evidence" value="ECO:0007669"/>
    <property type="project" value="TreeGrafter"/>
</dbReference>
<dbReference type="SUPFAM" id="SSF53474">
    <property type="entry name" value="alpha/beta-Hydrolases"/>
    <property type="match status" value="1"/>
</dbReference>
<dbReference type="GO" id="GO:0004252">
    <property type="term" value="F:serine-type endopeptidase activity"/>
    <property type="evidence" value="ECO:0007669"/>
    <property type="project" value="UniProtKB-EC"/>
</dbReference>
<comment type="catalytic activity">
    <reaction evidence="1">
        <text>Hydrolysis of Pro-|-Xaa &gt;&gt; Ala-|-Xaa in oligopeptides.</text>
        <dbReference type="EC" id="3.4.21.26"/>
    </reaction>
</comment>
<dbReference type="Proteomes" id="UP000074561">
    <property type="component" value="Chromosome"/>
</dbReference>
<evidence type="ECO:0000313" key="9">
    <source>
        <dbReference type="EMBL" id="AMP02594.1"/>
    </source>
</evidence>
<dbReference type="PRINTS" id="PR00862">
    <property type="entry name" value="PROLIGOPTASE"/>
</dbReference>
<dbReference type="Pfam" id="PF00326">
    <property type="entry name" value="Peptidase_S9"/>
    <property type="match status" value="1"/>
</dbReference>
<dbReference type="OrthoDB" id="9801421at2"/>
<feature type="domain" description="Peptidase S9A N-terminal" evidence="8">
    <location>
        <begin position="37"/>
        <end position="414"/>
    </location>
</feature>
<dbReference type="EC" id="3.4.21.26" evidence="2"/>
<evidence type="ECO:0000256" key="1">
    <source>
        <dbReference type="ARBA" id="ARBA00001070"/>
    </source>
</evidence>
<evidence type="ECO:0000256" key="2">
    <source>
        <dbReference type="ARBA" id="ARBA00011897"/>
    </source>
</evidence>
<evidence type="ECO:0000313" key="10">
    <source>
        <dbReference type="Proteomes" id="UP000074561"/>
    </source>
</evidence>
<dbReference type="GO" id="GO:0070012">
    <property type="term" value="F:oligopeptidase activity"/>
    <property type="evidence" value="ECO:0007669"/>
    <property type="project" value="TreeGrafter"/>
</dbReference>
<dbReference type="PANTHER" id="PTHR42881:SF2">
    <property type="entry name" value="PROLYL ENDOPEPTIDASE"/>
    <property type="match status" value="1"/>
</dbReference>
<evidence type="ECO:0000256" key="5">
    <source>
        <dbReference type="ARBA" id="ARBA00022825"/>
    </source>
</evidence>
<feature type="domain" description="Peptidase S9 prolyl oligopeptidase catalytic" evidence="7">
    <location>
        <begin position="510"/>
        <end position="723"/>
    </location>
</feature>
<evidence type="ECO:0000256" key="3">
    <source>
        <dbReference type="ARBA" id="ARBA00022670"/>
    </source>
</evidence>
<dbReference type="InterPro" id="IPR001375">
    <property type="entry name" value="Peptidase_S9_cat"/>
</dbReference>
<dbReference type="InterPro" id="IPR023302">
    <property type="entry name" value="Pept_S9A_N"/>
</dbReference>
<dbReference type="STRING" id="279113.CPter91_0195"/>
<name>A0A127PXW6_9BURK</name>
<evidence type="ECO:0000256" key="6">
    <source>
        <dbReference type="SAM" id="SignalP"/>
    </source>
</evidence>
<evidence type="ECO:0000259" key="8">
    <source>
        <dbReference type="Pfam" id="PF02897"/>
    </source>
</evidence>
<dbReference type="Gene3D" id="2.130.10.120">
    <property type="entry name" value="Prolyl oligopeptidase, N-terminal domain"/>
    <property type="match status" value="1"/>
</dbReference>
<feature type="chain" id="PRO_5007277294" description="prolyl oligopeptidase" evidence="6">
    <location>
        <begin position="31"/>
        <end position="729"/>
    </location>
</feature>
<keyword evidence="5" id="KW-0720">Serine protease</keyword>
<dbReference type="PANTHER" id="PTHR42881">
    <property type="entry name" value="PROLYL ENDOPEPTIDASE"/>
    <property type="match status" value="1"/>
</dbReference>
<keyword evidence="6" id="KW-0732">Signal</keyword>
<keyword evidence="3" id="KW-0645">Protease</keyword>
<dbReference type="Pfam" id="PF02897">
    <property type="entry name" value="Peptidase_S9_N"/>
    <property type="match status" value="1"/>
</dbReference>
<proteinExistence type="predicted"/>
<reference evidence="9 10" key="1">
    <citation type="submission" date="2015-11" db="EMBL/GenBank/DDBJ databases">
        <title>Exploring the genomic traits of fungus-feeding bacterial genus Collimonas.</title>
        <authorList>
            <person name="Song C."/>
            <person name="Schmidt R."/>
            <person name="de Jager V."/>
            <person name="Krzyzanowska D."/>
            <person name="Jongedijk E."/>
            <person name="Cankar K."/>
            <person name="Beekwilder J."/>
            <person name="van Veen A."/>
            <person name="de Boer W."/>
            <person name="van Veen J.A."/>
            <person name="Garbeva P."/>
        </authorList>
    </citation>
    <scope>NUCLEOTIDE SEQUENCE [LARGE SCALE GENOMIC DNA]</scope>
    <source>
        <strain evidence="9 10">Ter91</strain>
    </source>
</reference>
<feature type="signal peptide" evidence="6">
    <location>
        <begin position="1"/>
        <end position="30"/>
    </location>
</feature>
<gene>
    <name evidence="9" type="ORF">CPter91_0195</name>
</gene>
<dbReference type="Gene3D" id="3.40.50.1820">
    <property type="entry name" value="alpha/beta hydrolase"/>
    <property type="match status" value="1"/>
</dbReference>
<dbReference type="InterPro" id="IPR051167">
    <property type="entry name" value="Prolyl_oligopep/macrocyclase"/>
</dbReference>
<evidence type="ECO:0000256" key="4">
    <source>
        <dbReference type="ARBA" id="ARBA00022801"/>
    </source>
</evidence>
<dbReference type="KEGG" id="cpra:CPter91_0195"/>
<dbReference type="RefSeq" id="WP_082792507.1">
    <property type="nucleotide sequence ID" value="NZ_CP013234.1"/>
</dbReference>